<dbReference type="EMBL" id="JBHUHO010000007">
    <property type="protein sequence ID" value="MFD2114626.1"/>
    <property type="molecule type" value="Genomic_DNA"/>
</dbReference>
<dbReference type="RefSeq" id="WP_377769640.1">
    <property type="nucleotide sequence ID" value="NZ_JBHUHO010000007.1"/>
</dbReference>
<dbReference type="SUPFAM" id="SSF53850">
    <property type="entry name" value="Periplasmic binding protein-like II"/>
    <property type="match status" value="1"/>
</dbReference>
<evidence type="ECO:0000313" key="3">
    <source>
        <dbReference type="Proteomes" id="UP001597362"/>
    </source>
</evidence>
<feature type="signal peptide" evidence="1">
    <location>
        <begin position="1"/>
        <end position="20"/>
    </location>
</feature>
<feature type="chain" id="PRO_5046361869" evidence="1">
    <location>
        <begin position="21"/>
        <end position="438"/>
    </location>
</feature>
<dbReference type="PANTHER" id="PTHR43649:SF17">
    <property type="entry name" value="ABC TRANSPORTER SOLUTE BINDING PROTEIN-SUGAR TRANSPORT"/>
    <property type="match status" value="1"/>
</dbReference>
<accession>A0ABW4YG64</accession>
<keyword evidence="3" id="KW-1185">Reference proteome</keyword>
<dbReference type="Pfam" id="PF01547">
    <property type="entry name" value="SBP_bac_1"/>
    <property type="match status" value="1"/>
</dbReference>
<dbReference type="PROSITE" id="PS51257">
    <property type="entry name" value="PROKAR_LIPOPROTEIN"/>
    <property type="match status" value="1"/>
</dbReference>
<organism evidence="2 3">
    <name type="scientific">Paenibacillus yanchengensis</name>
    <dbReference type="NCBI Taxonomy" id="2035833"/>
    <lineage>
        <taxon>Bacteria</taxon>
        <taxon>Bacillati</taxon>
        <taxon>Bacillota</taxon>
        <taxon>Bacilli</taxon>
        <taxon>Bacillales</taxon>
        <taxon>Paenibacillaceae</taxon>
        <taxon>Paenibacillus</taxon>
    </lineage>
</organism>
<comment type="caution">
    <text evidence="2">The sequence shown here is derived from an EMBL/GenBank/DDBJ whole genome shotgun (WGS) entry which is preliminary data.</text>
</comment>
<evidence type="ECO:0000313" key="2">
    <source>
        <dbReference type="EMBL" id="MFD2114626.1"/>
    </source>
</evidence>
<keyword evidence="1" id="KW-0732">Signal</keyword>
<dbReference type="InterPro" id="IPR050490">
    <property type="entry name" value="Bact_solute-bd_prot1"/>
</dbReference>
<dbReference type="Gene3D" id="3.40.190.10">
    <property type="entry name" value="Periplasmic binding protein-like II"/>
    <property type="match status" value="2"/>
</dbReference>
<proteinExistence type="predicted"/>
<name>A0ABW4YG64_9BACL</name>
<sequence>MMKKRLFIVMSLILTVVLVAGCGSKNESDSSNGEKKGKKLTYMASQGWVTNAEMELAKQFEQETGIKIDFQIVPSDQYMNIIKARLNSGEGPDIFGGQSGVSELALNYNVEKNAVDLSDMEWVNRIDPLSLEQLTINDKVYGLTIWDTYNSFVIGYNKKIFADLQLEIPKTYEEFKNLSIKIKEAGIEPIYEPIADGWHHVMWFTEAGPQYDKLEPGLYEDLNQNKRKFVDSEVMVKALEQMKEMYDLGLFGENSFSDMGSETPAKLGSKQYAMSLTAQSAIIDIVNEFDEYTMDDFGFFVLPIADNQVYYINPGGPSKFIYSDSKHVEEAKAYFEFITREENLQYLLDNDKIVANLNFPGLKDKYSSEQKKLFEAYPERGVDMQNYITYFNPQWMDIAKDMVAMLSGVMEPKEVLENIDTRREEMAVIAKDPHWTNE</sequence>
<reference evidence="3" key="1">
    <citation type="journal article" date="2019" name="Int. J. Syst. Evol. Microbiol.">
        <title>The Global Catalogue of Microorganisms (GCM) 10K type strain sequencing project: providing services to taxonomists for standard genome sequencing and annotation.</title>
        <authorList>
            <consortium name="The Broad Institute Genomics Platform"/>
            <consortium name="The Broad Institute Genome Sequencing Center for Infectious Disease"/>
            <person name="Wu L."/>
            <person name="Ma J."/>
        </authorList>
    </citation>
    <scope>NUCLEOTIDE SEQUENCE [LARGE SCALE GENOMIC DNA]</scope>
    <source>
        <strain evidence="3">GH52</strain>
    </source>
</reference>
<gene>
    <name evidence="2" type="ORF">ACFSJH_02545</name>
</gene>
<protein>
    <submittedName>
        <fullName evidence="2">ABC transporter substrate-binding protein</fullName>
    </submittedName>
</protein>
<evidence type="ECO:0000256" key="1">
    <source>
        <dbReference type="SAM" id="SignalP"/>
    </source>
</evidence>
<dbReference type="PANTHER" id="PTHR43649">
    <property type="entry name" value="ARABINOSE-BINDING PROTEIN-RELATED"/>
    <property type="match status" value="1"/>
</dbReference>
<dbReference type="Proteomes" id="UP001597362">
    <property type="component" value="Unassembled WGS sequence"/>
</dbReference>
<dbReference type="InterPro" id="IPR006059">
    <property type="entry name" value="SBP"/>
</dbReference>